<reference evidence="1" key="1">
    <citation type="journal article" date="2021" name="Proc. Natl. Acad. Sci. U.S.A.">
        <title>A Catalog of Tens of Thousands of Viruses from Human Metagenomes Reveals Hidden Associations with Chronic Diseases.</title>
        <authorList>
            <person name="Tisza M.J."/>
            <person name="Buck C.B."/>
        </authorList>
    </citation>
    <scope>NUCLEOTIDE SEQUENCE</scope>
    <source>
        <strain evidence="1">CtfJc17</strain>
    </source>
</reference>
<protein>
    <submittedName>
        <fullName evidence="1">Major capsid protein</fullName>
    </submittedName>
</protein>
<name>A0A8S5LR85_9CAUD</name>
<sequence length="372" mass="41244">MEKVDISKLKKEDFIKELPQMVSQLDAFRQGAQNKKPVEVTLGELATGKWGITEDELFEKVGINPKIDTMENIFTMPQQDVRWIVPEIIRSAITLGMRQAPFYPEIIASDQSINGLTAIMPMINMSDAAPAKVNEAETIPLGDVSFGQKSVSLFKIGKGFKLTDEVRNYVSLDVLAIYLRDFGVQLGYAMDTLAMDVVINGNKPDGSESAPIIGVYETTNGITYKDLLHIWVRAARMGRNFTTMIGGEDQAIEMLNLPEFKDRHSGTTEATLNIKSPVPKNANFYIHPGTPDQGLLLIDTTAALIKLTAKQLMLESERIVSNQTQAIYASLTTGFSKMYQDAALILSANKKFSEAGFPDFMNIDPYLMVNLE</sequence>
<accession>A0A8S5LR85</accession>
<evidence type="ECO:0000313" key="1">
    <source>
        <dbReference type="EMBL" id="DAD72355.1"/>
    </source>
</evidence>
<dbReference type="Pfam" id="PF25209">
    <property type="entry name" value="Phage_capsid_4"/>
    <property type="match status" value="1"/>
</dbReference>
<organism evidence="1">
    <name type="scientific">Myoviridae sp. ctfJc17</name>
    <dbReference type="NCBI Taxonomy" id="2827612"/>
    <lineage>
        <taxon>Viruses</taxon>
        <taxon>Duplodnaviria</taxon>
        <taxon>Heunggongvirae</taxon>
        <taxon>Uroviricota</taxon>
        <taxon>Caudoviricetes</taxon>
    </lineage>
</organism>
<proteinExistence type="predicted"/>
<dbReference type="SUPFAM" id="SSF56563">
    <property type="entry name" value="Major capsid protein gp5"/>
    <property type="match status" value="1"/>
</dbReference>
<dbReference type="EMBL" id="BK015898">
    <property type="protein sequence ID" value="DAD72355.1"/>
    <property type="molecule type" value="Genomic_DNA"/>
</dbReference>